<gene>
    <name evidence="4" type="primary">6031084</name>
    <name evidence="3" type="ORF">CpipJ_CPIJ000167</name>
</gene>
<proteinExistence type="predicted"/>
<reference evidence="3" key="1">
    <citation type="submission" date="2007-03" db="EMBL/GenBank/DDBJ databases">
        <title>Annotation of Culex pipiens quinquefasciatus.</title>
        <authorList>
            <consortium name="The Broad Institute Genome Sequencing Platform"/>
            <person name="Atkinson P.W."/>
            <person name="Hemingway J."/>
            <person name="Christensen B.M."/>
            <person name="Higgs S."/>
            <person name="Kodira C."/>
            <person name="Hannick L."/>
            <person name="Megy K."/>
            <person name="O'Leary S."/>
            <person name="Pearson M."/>
            <person name="Haas B.J."/>
            <person name="Mauceli E."/>
            <person name="Wortman J.R."/>
            <person name="Lee N.H."/>
            <person name="Guigo R."/>
            <person name="Stanke M."/>
            <person name="Alvarado L."/>
            <person name="Amedeo P."/>
            <person name="Antoine C.H."/>
            <person name="Arensburger P."/>
            <person name="Bidwell S.L."/>
            <person name="Crawford M."/>
            <person name="Camaro F."/>
            <person name="Devon K."/>
            <person name="Engels R."/>
            <person name="Hammond M."/>
            <person name="Howarth C."/>
            <person name="Koehrsen M."/>
            <person name="Lawson D."/>
            <person name="Montgomery P."/>
            <person name="Nene V."/>
            <person name="Nusbaum C."/>
            <person name="Puiu D."/>
            <person name="Romero-Severson J."/>
            <person name="Severson D.W."/>
            <person name="Shumway M."/>
            <person name="Sisk P."/>
            <person name="Stolte C."/>
            <person name="Zeng Q."/>
            <person name="Eisenstadt E."/>
            <person name="Fraser-Liggett C."/>
            <person name="Strausberg R."/>
            <person name="Galagan J."/>
            <person name="Birren B."/>
            <person name="Collins F.H."/>
        </authorList>
    </citation>
    <scope>NUCLEOTIDE SEQUENCE [LARGE SCALE GENOMIC DNA]</scope>
    <source>
        <strain evidence="3">JHB</strain>
    </source>
</reference>
<reference evidence="4" key="2">
    <citation type="submission" date="2021-02" db="UniProtKB">
        <authorList>
            <consortium name="EnsemblMetazoa"/>
        </authorList>
    </citation>
    <scope>IDENTIFICATION</scope>
    <source>
        <strain evidence="4">JHB</strain>
    </source>
</reference>
<feature type="chain" id="PRO_5014566385" evidence="2">
    <location>
        <begin position="20"/>
        <end position="490"/>
    </location>
</feature>
<keyword evidence="5" id="KW-1185">Reference proteome</keyword>
<dbReference type="KEGG" id="cqu:CpipJ_CPIJ000167"/>
<sequence>MIVFKLSVVILAACQLTGQMNVADSRRLVGVLKPQLEQVDRLIQLDIEASKFRLENCLGTVTHEITAMLKASRVIVRSCARRIDECPVEEKYEDDEGEWYWRYRDEVGQKHETIVELGKLMKMFPLKAANVLINFVEAVADIVSTGNVPTRETFENFEKPYQKLQKFFASDESMFARQLDVLIGCPPSREFESIFQSINHQIEYIAQAIHRIDEAVESGKDKLETKACLKTNLCDMHRIVGILKPQFEQVDRLIKLDVDASMFRLENCLKTRLSELVAELRSTRASFRACMKQIDECPVEEICDDHNESDWYGIDHGQKGPGSGEKGDRNDSGEDSHEKEMNREDFNHTVKILQPQLEAINNAIKLDVDVSMFRVENCLANFLHDSVAQMKVTRTLIERCAGRVDDCPRKNRDDDENDWYNRYNLKSGFVDESDEATSAENVNVRLYKNDSKQENFEEEVSYEINSEEETINDEQTVQDPNSEIVKEVVV</sequence>
<dbReference type="VEuPathDB" id="VectorBase:CPIJ000167"/>
<dbReference type="Proteomes" id="UP000002320">
    <property type="component" value="Unassembled WGS sequence"/>
</dbReference>
<protein>
    <submittedName>
        <fullName evidence="3 4">Uncharacterized protein</fullName>
    </submittedName>
</protein>
<name>B0VZP8_CULQU</name>
<feature type="region of interest" description="Disordered" evidence="1">
    <location>
        <begin position="313"/>
        <end position="344"/>
    </location>
</feature>
<feature type="compositionally biased region" description="Basic and acidic residues" evidence="1">
    <location>
        <begin position="325"/>
        <end position="344"/>
    </location>
</feature>
<dbReference type="EMBL" id="DS231815">
    <property type="protein sequence ID" value="EDS35140.1"/>
    <property type="molecule type" value="Genomic_DNA"/>
</dbReference>
<dbReference type="HOGENOM" id="CLU_556974_0_0_1"/>
<keyword evidence="2" id="KW-0732">Signal</keyword>
<organism>
    <name type="scientific">Culex quinquefasciatus</name>
    <name type="common">Southern house mosquito</name>
    <name type="synonym">Culex pungens</name>
    <dbReference type="NCBI Taxonomy" id="7176"/>
    <lineage>
        <taxon>Eukaryota</taxon>
        <taxon>Metazoa</taxon>
        <taxon>Ecdysozoa</taxon>
        <taxon>Arthropoda</taxon>
        <taxon>Hexapoda</taxon>
        <taxon>Insecta</taxon>
        <taxon>Pterygota</taxon>
        <taxon>Neoptera</taxon>
        <taxon>Endopterygota</taxon>
        <taxon>Diptera</taxon>
        <taxon>Nematocera</taxon>
        <taxon>Culicoidea</taxon>
        <taxon>Culicidae</taxon>
        <taxon>Culicinae</taxon>
        <taxon>Culicini</taxon>
        <taxon>Culex</taxon>
        <taxon>Culex</taxon>
    </lineage>
</organism>
<evidence type="ECO:0000313" key="5">
    <source>
        <dbReference type="Proteomes" id="UP000002320"/>
    </source>
</evidence>
<accession>B0VZP8</accession>
<dbReference type="EnsemblMetazoa" id="CPIJ000167-RA">
    <property type="protein sequence ID" value="CPIJ000167-PA"/>
    <property type="gene ID" value="CPIJ000167"/>
</dbReference>
<dbReference type="AlphaFoldDB" id="B0VZP8"/>
<dbReference type="InParanoid" id="B0VZP8"/>
<evidence type="ECO:0000256" key="2">
    <source>
        <dbReference type="SAM" id="SignalP"/>
    </source>
</evidence>
<evidence type="ECO:0000313" key="3">
    <source>
        <dbReference type="EMBL" id="EDS35140.1"/>
    </source>
</evidence>
<feature type="signal peptide" evidence="2">
    <location>
        <begin position="1"/>
        <end position="19"/>
    </location>
</feature>
<evidence type="ECO:0000313" key="4">
    <source>
        <dbReference type="EnsemblMetazoa" id="CPIJ000167-PA"/>
    </source>
</evidence>
<evidence type="ECO:0000256" key="1">
    <source>
        <dbReference type="SAM" id="MobiDB-lite"/>
    </source>
</evidence>